<sequence length="346" mass="37633">MDPYHRAGDDSADATTDSPGKVRAMKVHILDDWFDTLKTLPSYARLADHDVTVWTDHVEDPAVLADRLAEAEALVLFRERTPVTQALLSRLPNLKLISQRGVYPHVDVPACTQQGVVLSSNQSAGRPSVAAAELTFALMLASARQIPQQMQSLKAGHWQLAPGQSLSGRRLGLYGHGRIGRQVASYARAFGMQVWWWGSEAGRARAEAEGETVAPSRAAFFGESDFVSVHVRLTPQTRGLITRDDLLAMKPTASFINTSRAGLVEGGALTAALEAGRPGRLALDVFDPEPFTDTEDPMLSHPSVIATPHIGYVTEDELDHQFADIYDQINAFAEGAPIHVINPEVL</sequence>
<evidence type="ECO:0000256" key="2">
    <source>
        <dbReference type="ARBA" id="ARBA00023002"/>
    </source>
</evidence>
<dbReference type="InterPro" id="IPR006140">
    <property type="entry name" value="D-isomer_DH_NAD-bd"/>
</dbReference>
<evidence type="ECO:0000256" key="1">
    <source>
        <dbReference type="ARBA" id="ARBA00005854"/>
    </source>
</evidence>
<dbReference type="GO" id="GO:0051287">
    <property type="term" value="F:NAD binding"/>
    <property type="evidence" value="ECO:0007669"/>
    <property type="project" value="InterPro"/>
</dbReference>
<feature type="domain" description="D-isomer specific 2-hydroxyacid dehydrogenase NAD-binding" evidence="6">
    <location>
        <begin position="136"/>
        <end position="311"/>
    </location>
</feature>
<keyword evidence="2 4" id="KW-0560">Oxidoreductase</keyword>
<dbReference type="SUPFAM" id="SSF52283">
    <property type="entry name" value="Formate/glycerate dehydrogenase catalytic domain-like"/>
    <property type="match status" value="1"/>
</dbReference>
<dbReference type="EMBL" id="FOLX01000003">
    <property type="protein sequence ID" value="SFD17657.1"/>
    <property type="molecule type" value="Genomic_DNA"/>
</dbReference>
<dbReference type="GO" id="GO:0016616">
    <property type="term" value="F:oxidoreductase activity, acting on the CH-OH group of donors, NAD or NADP as acceptor"/>
    <property type="evidence" value="ECO:0007669"/>
    <property type="project" value="InterPro"/>
</dbReference>
<dbReference type="InterPro" id="IPR036291">
    <property type="entry name" value="NAD(P)-bd_dom_sf"/>
</dbReference>
<dbReference type="PANTHER" id="PTHR42789:SF1">
    <property type="entry name" value="D-ISOMER SPECIFIC 2-HYDROXYACID DEHYDROGENASE FAMILY PROTEIN (AFU_ORTHOLOGUE AFUA_6G10090)"/>
    <property type="match status" value="1"/>
</dbReference>
<name>A0A1I1Q6L8_9RHOB</name>
<evidence type="ECO:0000259" key="6">
    <source>
        <dbReference type="Pfam" id="PF02826"/>
    </source>
</evidence>
<dbReference type="AlphaFoldDB" id="A0A1I1Q6L8"/>
<evidence type="ECO:0000313" key="8">
    <source>
        <dbReference type="Proteomes" id="UP000231644"/>
    </source>
</evidence>
<keyword evidence="8" id="KW-1185">Reference proteome</keyword>
<gene>
    <name evidence="7" type="ORF">SAMN05421762_3486</name>
</gene>
<reference evidence="7 8" key="1">
    <citation type="submission" date="2016-10" db="EMBL/GenBank/DDBJ databases">
        <authorList>
            <person name="de Groot N.N."/>
        </authorList>
    </citation>
    <scope>NUCLEOTIDE SEQUENCE [LARGE SCALE GENOMIC DNA]</scope>
    <source>
        <strain evidence="7 8">DSM 29619</strain>
    </source>
</reference>
<accession>A0A1I1Q6L8</accession>
<protein>
    <submittedName>
        <fullName evidence="7">D-3-phosphoglycerate dehydrogenase</fullName>
    </submittedName>
</protein>
<dbReference type="Pfam" id="PF02826">
    <property type="entry name" value="2-Hacid_dh_C"/>
    <property type="match status" value="1"/>
</dbReference>
<keyword evidence="3" id="KW-0520">NAD</keyword>
<dbReference type="CDD" id="cd12169">
    <property type="entry name" value="PGDH_like_1"/>
    <property type="match status" value="1"/>
</dbReference>
<dbReference type="Gene3D" id="3.40.50.720">
    <property type="entry name" value="NAD(P)-binding Rossmann-like Domain"/>
    <property type="match status" value="2"/>
</dbReference>
<dbReference type="SUPFAM" id="SSF51735">
    <property type="entry name" value="NAD(P)-binding Rossmann-fold domains"/>
    <property type="match status" value="1"/>
</dbReference>
<evidence type="ECO:0000256" key="4">
    <source>
        <dbReference type="RuleBase" id="RU003719"/>
    </source>
</evidence>
<organism evidence="7 8">
    <name type="scientific">Pseudooceanicola nitratireducens</name>
    <dbReference type="NCBI Taxonomy" id="517719"/>
    <lineage>
        <taxon>Bacteria</taxon>
        <taxon>Pseudomonadati</taxon>
        <taxon>Pseudomonadota</taxon>
        <taxon>Alphaproteobacteria</taxon>
        <taxon>Rhodobacterales</taxon>
        <taxon>Paracoccaceae</taxon>
        <taxon>Pseudooceanicola</taxon>
    </lineage>
</organism>
<evidence type="ECO:0000259" key="5">
    <source>
        <dbReference type="Pfam" id="PF00389"/>
    </source>
</evidence>
<dbReference type="STRING" id="517719.SAMN05421762_3486"/>
<evidence type="ECO:0000313" key="7">
    <source>
        <dbReference type="EMBL" id="SFD17657.1"/>
    </source>
</evidence>
<evidence type="ECO:0000256" key="3">
    <source>
        <dbReference type="ARBA" id="ARBA00023027"/>
    </source>
</evidence>
<proteinExistence type="inferred from homology"/>
<dbReference type="Proteomes" id="UP000231644">
    <property type="component" value="Unassembled WGS sequence"/>
</dbReference>
<dbReference type="PANTHER" id="PTHR42789">
    <property type="entry name" value="D-ISOMER SPECIFIC 2-HYDROXYACID DEHYDROGENASE FAMILY PROTEIN (AFU_ORTHOLOGUE AFUA_6G10090)"/>
    <property type="match status" value="1"/>
</dbReference>
<dbReference type="Pfam" id="PF00389">
    <property type="entry name" value="2-Hacid_dh"/>
    <property type="match status" value="1"/>
</dbReference>
<dbReference type="InterPro" id="IPR050857">
    <property type="entry name" value="D-2-hydroxyacid_DH"/>
</dbReference>
<feature type="domain" description="D-isomer specific 2-hydroxyacid dehydrogenase catalytic" evidence="5">
    <location>
        <begin position="46"/>
        <end position="342"/>
    </location>
</feature>
<comment type="similarity">
    <text evidence="1 4">Belongs to the D-isomer specific 2-hydroxyacid dehydrogenase family.</text>
</comment>
<dbReference type="InterPro" id="IPR006139">
    <property type="entry name" value="D-isomer_2_OHA_DH_cat_dom"/>
</dbReference>